<organism evidence="1 2">
    <name type="scientific">Molorchus minor</name>
    <dbReference type="NCBI Taxonomy" id="1323400"/>
    <lineage>
        <taxon>Eukaryota</taxon>
        <taxon>Metazoa</taxon>
        <taxon>Ecdysozoa</taxon>
        <taxon>Arthropoda</taxon>
        <taxon>Hexapoda</taxon>
        <taxon>Insecta</taxon>
        <taxon>Pterygota</taxon>
        <taxon>Neoptera</taxon>
        <taxon>Endopterygota</taxon>
        <taxon>Coleoptera</taxon>
        <taxon>Polyphaga</taxon>
        <taxon>Cucujiformia</taxon>
        <taxon>Chrysomeloidea</taxon>
        <taxon>Cerambycidae</taxon>
        <taxon>Lamiinae</taxon>
        <taxon>Monochamini</taxon>
        <taxon>Molorchus</taxon>
    </lineage>
</organism>
<keyword evidence="2" id="KW-1185">Reference proteome</keyword>
<evidence type="ECO:0000313" key="2">
    <source>
        <dbReference type="Proteomes" id="UP001162164"/>
    </source>
</evidence>
<name>A0ABQ9ISS8_9CUCU</name>
<sequence>MQENILDIASDVHRPPCWLMLGKILRISSPMPTGNQLLSLKSYIEGSVANKLKIGKKIAGNDMPLNIPLNVPSTSCDNIEKDLRQPFDIVTNNKLTDVEQVTISNYVRQDKHHEYVYPKIDINNCSNSY</sequence>
<dbReference type="EMBL" id="JAPWTJ010002811">
    <property type="protein sequence ID" value="KAJ8964350.1"/>
    <property type="molecule type" value="Genomic_DNA"/>
</dbReference>
<gene>
    <name evidence="1" type="ORF">NQ317_006089</name>
</gene>
<dbReference type="Proteomes" id="UP001162164">
    <property type="component" value="Unassembled WGS sequence"/>
</dbReference>
<proteinExistence type="predicted"/>
<comment type="caution">
    <text evidence="1">The sequence shown here is derived from an EMBL/GenBank/DDBJ whole genome shotgun (WGS) entry which is preliminary data.</text>
</comment>
<protein>
    <submittedName>
        <fullName evidence="1">Uncharacterized protein</fullName>
    </submittedName>
</protein>
<accession>A0ABQ9ISS8</accession>
<reference evidence="1" key="1">
    <citation type="journal article" date="2023" name="Insect Mol. Biol.">
        <title>Genome sequencing provides insights into the evolution of gene families encoding plant cell wall-degrading enzymes in longhorned beetles.</title>
        <authorList>
            <person name="Shin N.R."/>
            <person name="Okamura Y."/>
            <person name="Kirsch R."/>
            <person name="Pauchet Y."/>
        </authorList>
    </citation>
    <scope>NUCLEOTIDE SEQUENCE</scope>
    <source>
        <strain evidence="1">MMC_N1</strain>
    </source>
</reference>
<evidence type="ECO:0000313" key="1">
    <source>
        <dbReference type="EMBL" id="KAJ8964350.1"/>
    </source>
</evidence>